<dbReference type="PROSITE" id="PS50995">
    <property type="entry name" value="HTH_MARR_2"/>
    <property type="match status" value="1"/>
</dbReference>
<keyword evidence="2" id="KW-0238">DNA-binding</keyword>
<dbReference type="InterPro" id="IPR039422">
    <property type="entry name" value="MarR/SlyA-like"/>
</dbReference>
<name>A0A3G8ZP49_9ACTN</name>
<dbReference type="Pfam" id="PF12802">
    <property type="entry name" value="MarR_2"/>
    <property type="match status" value="1"/>
</dbReference>
<evidence type="ECO:0000256" key="3">
    <source>
        <dbReference type="ARBA" id="ARBA00023163"/>
    </source>
</evidence>
<dbReference type="KEGG" id="nak:EH165_13885"/>
<dbReference type="EMBL" id="CP034170">
    <property type="protein sequence ID" value="AZI59069.1"/>
    <property type="molecule type" value="Genomic_DNA"/>
</dbReference>
<dbReference type="Proteomes" id="UP000268084">
    <property type="component" value="Chromosome"/>
</dbReference>
<evidence type="ECO:0000259" key="4">
    <source>
        <dbReference type="PROSITE" id="PS50995"/>
    </source>
</evidence>
<sequence>MVQSAHVPGANPDPAIWPTGRLLSMAARMVEHAWNQTLAAADVTHAGMMVLHRLDAGAGSQRDIAKAQGVQEQTIARTLTHLEERGYVSRSVDAADKRRRRVEITDSGRELLLSLAGDGEKLTEQVLTARGQDVTQLRDALAGLVSGLSERRWPEQPD</sequence>
<protein>
    <submittedName>
        <fullName evidence="5">MarR family transcriptional regulator</fullName>
    </submittedName>
</protein>
<dbReference type="PANTHER" id="PTHR33164">
    <property type="entry name" value="TRANSCRIPTIONAL REGULATOR, MARR FAMILY"/>
    <property type="match status" value="1"/>
</dbReference>
<dbReference type="Gene3D" id="1.10.10.10">
    <property type="entry name" value="Winged helix-like DNA-binding domain superfamily/Winged helix DNA-binding domain"/>
    <property type="match status" value="1"/>
</dbReference>
<keyword evidence="1" id="KW-0805">Transcription regulation</keyword>
<proteinExistence type="predicted"/>
<dbReference type="InterPro" id="IPR036390">
    <property type="entry name" value="WH_DNA-bd_sf"/>
</dbReference>
<evidence type="ECO:0000256" key="2">
    <source>
        <dbReference type="ARBA" id="ARBA00023125"/>
    </source>
</evidence>
<dbReference type="InterPro" id="IPR023187">
    <property type="entry name" value="Tscrpt_reg_MarR-type_CS"/>
</dbReference>
<dbReference type="GO" id="GO:0006950">
    <property type="term" value="P:response to stress"/>
    <property type="evidence" value="ECO:0007669"/>
    <property type="project" value="TreeGrafter"/>
</dbReference>
<reference evidence="5 6" key="1">
    <citation type="submission" date="2018-11" db="EMBL/GenBank/DDBJ databases">
        <authorList>
            <person name="Da X."/>
        </authorList>
    </citation>
    <scope>NUCLEOTIDE SEQUENCE [LARGE SCALE GENOMIC DNA]</scope>
    <source>
        <strain evidence="5 6">S14-144</strain>
    </source>
</reference>
<keyword evidence="3" id="KW-0804">Transcription</keyword>
<dbReference type="InterPro" id="IPR000835">
    <property type="entry name" value="HTH_MarR-typ"/>
</dbReference>
<organism evidence="5 6">
    <name type="scientific">Nakamurella antarctica</name>
    <dbReference type="NCBI Taxonomy" id="1902245"/>
    <lineage>
        <taxon>Bacteria</taxon>
        <taxon>Bacillati</taxon>
        <taxon>Actinomycetota</taxon>
        <taxon>Actinomycetes</taxon>
        <taxon>Nakamurellales</taxon>
        <taxon>Nakamurellaceae</taxon>
        <taxon>Nakamurella</taxon>
    </lineage>
</organism>
<dbReference type="OrthoDB" id="69852at2"/>
<dbReference type="PANTHER" id="PTHR33164:SF43">
    <property type="entry name" value="HTH-TYPE TRANSCRIPTIONAL REPRESSOR YETL"/>
    <property type="match status" value="1"/>
</dbReference>
<dbReference type="AlphaFoldDB" id="A0A3G8ZP49"/>
<dbReference type="PRINTS" id="PR00598">
    <property type="entry name" value="HTHMARR"/>
</dbReference>
<keyword evidence="6" id="KW-1185">Reference proteome</keyword>
<dbReference type="GO" id="GO:0003700">
    <property type="term" value="F:DNA-binding transcription factor activity"/>
    <property type="evidence" value="ECO:0007669"/>
    <property type="project" value="InterPro"/>
</dbReference>
<gene>
    <name evidence="5" type="ORF">EH165_13885</name>
</gene>
<dbReference type="RefSeq" id="WP_124799973.1">
    <property type="nucleotide sequence ID" value="NZ_CP034170.1"/>
</dbReference>
<dbReference type="InterPro" id="IPR036388">
    <property type="entry name" value="WH-like_DNA-bd_sf"/>
</dbReference>
<dbReference type="SMART" id="SM00347">
    <property type="entry name" value="HTH_MARR"/>
    <property type="match status" value="1"/>
</dbReference>
<evidence type="ECO:0000256" key="1">
    <source>
        <dbReference type="ARBA" id="ARBA00023015"/>
    </source>
</evidence>
<dbReference type="GO" id="GO:0003677">
    <property type="term" value="F:DNA binding"/>
    <property type="evidence" value="ECO:0007669"/>
    <property type="project" value="UniProtKB-KW"/>
</dbReference>
<dbReference type="PROSITE" id="PS01117">
    <property type="entry name" value="HTH_MARR_1"/>
    <property type="match status" value="1"/>
</dbReference>
<reference evidence="5 6" key="2">
    <citation type="submission" date="2018-12" db="EMBL/GenBank/DDBJ databases">
        <title>Nakamurella antarcticus sp. nov., isolated from Antarctica South Shetland Islands soil.</title>
        <authorList>
            <person name="Peng F."/>
        </authorList>
    </citation>
    <scope>NUCLEOTIDE SEQUENCE [LARGE SCALE GENOMIC DNA]</scope>
    <source>
        <strain evidence="5 6">S14-144</strain>
    </source>
</reference>
<evidence type="ECO:0000313" key="5">
    <source>
        <dbReference type="EMBL" id="AZI59069.1"/>
    </source>
</evidence>
<evidence type="ECO:0000313" key="6">
    <source>
        <dbReference type="Proteomes" id="UP000268084"/>
    </source>
</evidence>
<accession>A0A3G8ZP49</accession>
<feature type="domain" description="HTH marR-type" evidence="4">
    <location>
        <begin position="16"/>
        <end position="146"/>
    </location>
</feature>
<dbReference type="SUPFAM" id="SSF46785">
    <property type="entry name" value="Winged helix' DNA-binding domain"/>
    <property type="match status" value="1"/>
</dbReference>